<evidence type="ECO:0000313" key="2">
    <source>
        <dbReference type="Proteomes" id="UP001177021"/>
    </source>
</evidence>
<protein>
    <submittedName>
        <fullName evidence="1">Uncharacterized protein</fullName>
    </submittedName>
</protein>
<dbReference type="EMBL" id="CASHSV030000615">
    <property type="protein sequence ID" value="CAJ2670738.1"/>
    <property type="molecule type" value="Genomic_DNA"/>
</dbReference>
<sequence>MLKIMSRKDDVKFKLEGDAFFSLPTRDIMELCLKTQDLRVSILRVWVVYMKHLCTRLDKSHMYGFIDPNFIQPQTDRVGSQCYITEKLVENDKDCFFVPYLNNHHWQLLIIEPKTQNVIFLCSMGLRPDKNIVLIVDSAINGYNMLKGSRKQRKPTWKTTLTVFGDSTPFHEDEVSNVQERLANSILEFV</sequence>
<organism evidence="1 2">
    <name type="scientific">Trifolium pratense</name>
    <name type="common">Red clover</name>
    <dbReference type="NCBI Taxonomy" id="57577"/>
    <lineage>
        <taxon>Eukaryota</taxon>
        <taxon>Viridiplantae</taxon>
        <taxon>Streptophyta</taxon>
        <taxon>Embryophyta</taxon>
        <taxon>Tracheophyta</taxon>
        <taxon>Spermatophyta</taxon>
        <taxon>Magnoliopsida</taxon>
        <taxon>eudicotyledons</taxon>
        <taxon>Gunneridae</taxon>
        <taxon>Pentapetalae</taxon>
        <taxon>rosids</taxon>
        <taxon>fabids</taxon>
        <taxon>Fabales</taxon>
        <taxon>Fabaceae</taxon>
        <taxon>Papilionoideae</taxon>
        <taxon>50 kb inversion clade</taxon>
        <taxon>NPAAA clade</taxon>
        <taxon>Hologalegina</taxon>
        <taxon>IRL clade</taxon>
        <taxon>Trifolieae</taxon>
        <taxon>Trifolium</taxon>
    </lineage>
</organism>
<accession>A0ACB0LMW9</accession>
<gene>
    <name evidence="1" type="ORF">MILVUS5_LOCUS34725</name>
</gene>
<dbReference type="Proteomes" id="UP001177021">
    <property type="component" value="Unassembled WGS sequence"/>
</dbReference>
<reference evidence="1" key="1">
    <citation type="submission" date="2023-10" db="EMBL/GenBank/DDBJ databases">
        <authorList>
            <person name="Rodriguez Cubillos JULIANA M."/>
            <person name="De Vega J."/>
        </authorList>
    </citation>
    <scope>NUCLEOTIDE SEQUENCE</scope>
</reference>
<evidence type="ECO:0000313" key="1">
    <source>
        <dbReference type="EMBL" id="CAJ2670738.1"/>
    </source>
</evidence>
<keyword evidence="2" id="KW-1185">Reference proteome</keyword>
<name>A0ACB0LMW9_TRIPR</name>
<proteinExistence type="predicted"/>
<comment type="caution">
    <text evidence="1">The sequence shown here is derived from an EMBL/GenBank/DDBJ whole genome shotgun (WGS) entry which is preliminary data.</text>
</comment>